<accession>A0A506V6A0</accession>
<evidence type="ECO:0000256" key="2">
    <source>
        <dbReference type="SAM" id="SignalP"/>
    </source>
</evidence>
<proteinExistence type="predicted"/>
<dbReference type="RefSeq" id="WP_141177121.1">
    <property type="nucleotide sequence ID" value="NZ_JBHUFX010000034.1"/>
</dbReference>
<dbReference type="Pfam" id="PF06476">
    <property type="entry name" value="DUF1090"/>
    <property type="match status" value="1"/>
</dbReference>
<dbReference type="EMBL" id="VHQI01000010">
    <property type="protein sequence ID" value="TPW40959.1"/>
    <property type="molecule type" value="Genomic_DNA"/>
</dbReference>
<organism evidence="3 4">
    <name type="scientific">Mixta tenebrionis</name>
    <dbReference type="NCBI Taxonomy" id="2562439"/>
    <lineage>
        <taxon>Bacteria</taxon>
        <taxon>Pseudomonadati</taxon>
        <taxon>Pseudomonadota</taxon>
        <taxon>Gammaproteobacteria</taxon>
        <taxon>Enterobacterales</taxon>
        <taxon>Erwiniaceae</taxon>
        <taxon>Mixta</taxon>
    </lineage>
</organism>
<dbReference type="AlphaFoldDB" id="A0A506V6A0"/>
<reference evidence="3 4" key="1">
    <citation type="submission" date="2019-06" db="EMBL/GenBank/DDBJ databases">
        <authorList>
            <person name="Yang Y."/>
        </authorList>
    </citation>
    <scope>NUCLEOTIDE SEQUENCE [LARGE SCALE GENOMIC DNA]</scope>
    <source>
        <strain evidence="3 4">BIT-26</strain>
    </source>
</reference>
<evidence type="ECO:0000313" key="3">
    <source>
        <dbReference type="EMBL" id="TPW40959.1"/>
    </source>
</evidence>
<feature type="signal peptide" evidence="2">
    <location>
        <begin position="1"/>
        <end position="21"/>
    </location>
</feature>
<keyword evidence="2" id="KW-0732">Signal</keyword>
<dbReference type="Proteomes" id="UP000319523">
    <property type="component" value="Unassembled WGS sequence"/>
</dbReference>
<sequence>MKKLTVLAAVMMAGVFNMAHAGVEDCATKRAALEREISIAQHYGNTMKVNSLKHALAEVKAHCTSASVIAKAQKEVAKLEKKLAEKQGDIREVQADLREAQARGKKDKIAKYQRKLSEKQADLQEIQQKLNQARADLAALQK</sequence>
<comment type="caution">
    <text evidence="3">The sequence shown here is derived from an EMBL/GenBank/DDBJ whole genome shotgun (WGS) entry which is preliminary data.</text>
</comment>
<name>A0A506V6A0_9GAMM</name>
<evidence type="ECO:0000256" key="1">
    <source>
        <dbReference type="SAM" id="Coils"/>
    </source>
</evidence>
<dbReference type="OrthoDB" id="8689941at2"/>
<feature type="chain" id="PRO_5021361437" evidence="2">
    <location>
        <begin position="22"/>
        <end position="142"/>
    </location>
</feature>
<keyword evidence="1" id="KW-0175">Coiled coil</keyword>
<keyword evidence="4" id="KW-1185">Reference proteome</keyword>
<dbReference type="InterPro" id="IPR009468">
    <property type="entry name" value="DUF1090"/>
</dbReference>
<gene>
    <name evidence="3" type="ORF">FKM52_15780</name>
</gene>
<feature type="coiled-coil region" evidence="1">
    <location>
        <begin position="69"/>
        <end position="136"/>
    </location>
</feature>
<protein>
    <submittedName>
        <fullName evidence="3">DUF1090 domain-containing protein</fullName>
    </submittedName>
</protein>
<evidence type="ECO:0000313" key="4">
    <source>
        <dbReference type="Proteomes" id="UP000319523"/>
    </source>
</evidence>